<evidence type="ECO:0000256" key="7">
    <source>
        <dbReference type="SAM" id="Phobius"/>
    </source>
</evidence>
<name>A0A8H4N3U7_9PEZI</name>
<dbReference type="GO" id="GO:0005783">
    <property type="term" value="C:endoplasmic reticulum"/>
    <property type="evidence" value="ECO:0007669"/>
    <property type="project" value="TreeGrafter"/>
</dbReference>
<feature type="transmembrane region" description="Helical" evidence="7">
    <location>
        <begin position="398"/>
        <end position="422"/>
    </location>
</feature>
<feature type="transmembrane region" description="Helical" evidence="7">
    <location>
        <begin position="515"/>
        <end position="533"/>
    </location>
</feature>
<evidence type="ECO:0000256" key="4">
    <source>
        <dbReference type="ARBA" id="ARBA00022989"/>
    </source>
</evidence>
<dbReference type="Pfam" id="PF03062">
    <property type="entry name" value="MBOAT"/>
    <property type="match status" value="1"/>
</dbReference>
<dbReference type="GO" id="GO:0008374">
    <property type="term" value="F:O-acyltransferase activity"/>
    <property type="evidence" value="ECO:0007669"/>
    <property type="project" value="TreeGrafter"/>
</dbReference>
<comment type="subcellular location">
    <subcellularLocation>
        <location evidence="1">Membrane</location>
        <topology evidence="1">Multi-pass membrane protein</topology>
    </subcellularLocation>
</comment>
<reference evidence="8" key="1">
    <citation type="submission" date="2020-04" db="EMBL/GenBank/DDBJ databases">
        <title>Genome Assembly and Annotation of Botryosphaeria dothidea sdau 11-99, a Latent Pathogen of Apple Fruit Ring Rot in China.</title>
        <authorList>
            <person name="Yu C."/>
            <person name="Diao Y."/>
            <person name="Lu Q."/>
            <person name="Zhao J."/>
            <person name="Cui S."/>
            <person name="Peng C."/>
            <person name="He B."/>
            <person name="Liu H."/>
        </authorList>
    </citation>
    <scope>NUCLEOTIDE SEQUENCE [LARGE SCALE GENOMIC DNA]</scope>
    <source>
        <strain evidence="8">Sdau11-99</strain>
    </source>
</reference>
<dbReference type="InterPro" id="IPR051085">
    <property type="entry name" value="MB_O-acyltransferase"/>
</dbReference>
<feature type="transmembrane region" description="Helical" evidence="7">
    <location>
        <begin position="609"/>
        <end position="634"/>
    </location>
</feature>
<dbReference type="PANTHER" id="PTHR13285:SF18">
    <property type="entry name" value="PROTEIN-CYSTEINE N-PALMITOYLTRANSFERASE RASP"/>
    <property type="match status" value="1"/>
</dbReference>
<dbReference type="InterPro" id="IPR004299">
    <property type="entry name" value="MBOAT_fam"/>
</dbReference>
<comment type="similarity">
    <text evidence="2">Belongs to the membrane-bound acyltransferase family.</text>
</comment>
<evidence type="ECO:0000256" key="2">
    <source>
        <dbReference type="ARBA" id="ARBA00010323"/>
    </source>
</evidence>
<feature type="transmembrane region" description="Helical" evidence="7">
    <location>
        <begin position="434"/>
        <end position="453"/>
    </location>
</feature>
<keyword evidence="4 7" id="KW-1133">Transmembrane helix</keyword>
<feature type="transmembrane region" description="Helical" evidence="7">
    <location>
        <begin position="572"/>
        <end position="597"/>
    </location>
</feature>
<keyword evidence="3 7" id="KW-0812">Transmembrane</keyword>
<dbReference type="EMBL" id="WWBZ02000040">
    <property type="protein sequence ID" value="KAF4304976.1"/>
    <property type="molecule type" value="Genomic_DNA"/>
</dbReference>
<feature type="transmembrane region" description="Helical" evidence="7">
    <location>
        <begin position="539"/>
        <end position="560"/>
    </location>
</feature>
<proteinExistence type="inferred from homology"/>
<organism evidence="8 9">
    <name type="scientific">Botryosphaeria dothidea</name>
    <dbReference type="NCBI Taxonomy" id="55169"/>
    <lineage>
        <taxon>Eukaryota</taxon>
        <taxon>Fungi</taxon>
        <taxon>Dikarya</taxon>
        <taxon>Ascomycota</taxon>
        <taxon>Pezizomycotina</taxon>
        <taxon>Dothideomycetes</taxon>
        <taxon>Dothideomycetes incertae sedis</taxon>
        <taxon>Botryosphaeriales</taxon>
        <taxon>Botryosphaeriaceae</taxon>
        <taxon>Botryosphaeria</taxon>
    </lineage>
</organism>
<keyword evidence="9" id="KW-1185">Reference proteome</keyword>
<dbReference type="Proteomes" id="UP000572817">
    <property type="component" value="Unassembled WGS sequence"/>
</dbReference>
<evidence type="ECO:0000256" key="6">
    <source>
        <dbReference type="SAM" id="MobiDB-lite"/>
    </source>
</evidence>
<protein>
    <submittedName>
        <fullName evidence="8">Membrane bound O-acyl transferase MBOAT</fullName>
    </submittedName>
</protein>
<dbReference type="GO" id="GO:0006506">
    <property type="term" value="P:GPI anchor biosynthetic process"/>
    <property type="evidence" value="ECO:0007669"/>
    <property type="project" value="TreeGrafter"/>
</dbReference>
<keyword evidence="8" id="KW-0808">Transferase</keyword>
<dbReference type="OrthoDB" id="420606at2759"/>
<feature type="region of interest" description="Disordered" evidence="6">
    <location>
        <begin position="22"/>
        <end position="62"/>
    </location>
</feature>
<feature type="transmembrane region" description="Helical" evidence="7">
    <location>
        <begin position="70"/>
        <end position="89"/>
    </location>
</feature>
<dbReference type="GO" id="GO:0016020">
    <property type="term" value="C:membrane"/>
    <property type="evidence" value="ECO:0007669"/>
    <property type="project" value="UniProtKB-SubCell"/>
</dbReference>
<evidence type="ECO:0000313" key="8">
    <source>
        <dbReference type="EMBL" id="KAF4304976.1"/>
    </source>
</evidence>
<keyword evidence="5 7" id="KW-0472">Membrane</keyword>
<dbReference type="AlphaFoldDB" id="A0A8H4N3U7"/>
<evidence type="ECO:0000256" key="3">
    <source>
        <dbReference type="ARBA" id="ARBA00022692"/>
    </source>
</evidence>
<sequence>MALLSFLRRLYSLDTLDTRFTISSTTPPKQVASEPRIDPAKPSPSESKNAARADPRAPGPQPSKWNTPEFYLYYLVFLTAIPSMFYVVYDVSKESHPNYPKFEPELSPGWIPGRKVDNSDGQYASFRDNLPYLFVIALVHPFLRKSYDYLCRADSYTQIRQTSAPNGLQLTHGLTAHAAADARLEQRVSFDFGFAIIFILALHGFSALKVLLILYLNYKITTSVPKNYIPAAAWVFSICTLFSNEIYRGYPFTNIAAFIHGGDGSGTWGAWLDSYSGLNSRWEVLFNITVLRLISFSMDYYWSLNMQGGSPIEVSFSQADPYRTAHAQKKKQLDPSNLSERDRVSTPAKPVDYSFRNYVAYALYSPLYNAGPILTFNDYISQQRYTTLSITPERTTRYAVRFILALLTMEIIIHYIYAVAIFHVQPDWDAYTPFQLSMLGFFNLHHIWLKLLLPWRFFRLWALLDSIDPPENMVRCMSNNYSITGFWRGWHRSYNRWLIRYIFIPMGGSGHGRSIFSTMLNFLTIFTFVALWHDIQLRLLMWGWLVTFIVAPEIIASLAFPKHKWASRPNAYRMLCGVGAVTQVLFMMAANLVGFAIGVDGLEKLARAIFQSASGLTFFALACGALFVGVQVMFEIREQELREGIRMKC</sequence>
<comment type="caution">
    <text evidence="8">The sequence shown here is derived from an EMBL/GenBank/DDBJ whole genome shotgun (WGS) entry which is preliminary data.</text>
</comment>
<feature type="transmembrane region" description="Helical" evidence="7">
    <location>
        <begin position="192"/>
        <end position="216"/>
    </location>
</feature>
<dbReference type="PANTHER" id="PTHR13285">
    <property type="entry name" value="ACYLTRANSFERASE"/>
    <property type="match status" value="1"/>
</dbReference>
<accession>A0A8H4N3U7</accession>
<evidence type="ECO:0000313" key="9">
    <source>
        <dbReference type="Proteomes" id="UP000572817"/>
    </source>
</evidence>
<evidence type="ECO:0000256" key="5">
    <source>
        <dbReference type="ARBA" id="ARBA00023136"/>
    </source>
</evidence>
<gene>
    <name evidence="8" type="ORF">GTA08_BOTSDO06625</name>
</gene>
<evidence type="ECO:0000256" key="1">
    <source>
        <dbReference type="ARBA" id="ARBA00004141"/>
    </source>
</evidence>